<dbReference type="EMBL" id="JAZAVJ010000032">
    <property type="protein sequence ID" value="KAK7420064.1"/>
    <property type="molecule type" value="Genomic_DNA"/>
</dbReference>
<sequence length="495" mass="54860">MSPQCNATLEDMSPPDDMKDIVSHFTFHELARLIGAVSTGVSVILSLYLIWRHALNYTKPREQRHIIRILFMVPVYSVSSLLQIVWYEQAVYIAVVAHCYEAFALAAFFALVCHYVAPDVHAQKAFFRDMNPIRPWIWPIKGFARCCGGQRGPWRTPASGLTWFNICWVAVYQYCFTRIASTIVAVVAQAAGRFCESSNSPAFANIWVNAVNMVAVTVAMICIVQVYIQLREALAAQSIFIKILSIKLVVFLVLWQTILIKIGTSTMDALKPSSTLSNGDIKVGIPCLLICIEMAFFAVLHLWAFPYRPYVPGAPTSFYPAPDPARAGPYIENSHQPPSGGFLGLAAIVDAMSPWDLVKAVGRGVRWLFYGVKHRKHDVSYGGAAAAEVPLTARLSSRDGMTRLSDGSDVPLKPQGTNTTNEDPAPPPPDYTRGSYFPPSGEEQRYEPMRGGNEDTAFLQHMPPEPYDAGRQFIAPSTPPQTHEVPGQRTEYRTG</sequence>
<keyword evidence="3 6" id="KW-1133">Transmembrane helix</keyword>
<feature type="transmembrane region" description="Helical" evidence="6">
    <location>
        <begin position="66"/>
        <end position="86"/>
    </location>
</feature>
<evidence type="ECO:0000256" key="3">
    <source>
        <dbReference type="ARBA" id="ARBA00022989"/>
    </source>
</evidence>
<dbReference type="Pfam" id="PF03619">
    <property type="entry name" value="Solute_trans_a"/>
    <property type="match status" value="1"/>
</dbReference>
<accession>A0ABR1HGU2</accession>
<dbReference type="Proteomes" id="UP001498476">
    <property type="component" value="Unassembled WGS sequence"/>
</dbReference>
<feature type="transmembrane region" description="Helical" evidence="6">
    <location>
        <begin position="240"/>
        <end position="263"/>
    </location>
</feature>
<feature type="transmembrane region" description="Helical" evidence="6">
    <location>
        <begin position="92"/>
        <end position="117"/>
    </location>
</feature>
<comment type="subcellular location">
    <subcellularLocation>
        <location evidence="1">Membrane</location>
        <topology evidence="1">Multi-pass membrane protein</topology>
    </subcellularLocation>
</comment>
<feature type="transmembrane region" description="Helical" evidence="6">
    <location>
        <begin position="206"/>
        <end position="228"/>
    </location>
</feature>
<reference evidence="7 8" key="1">
    <citation type="journal article" date="2025" name="Microbiol. Resour. Announc.">
        <title>Draft genome sequences for Neonectria magnoliae and Neonectria punicea, canker pathogens of Liriodendron tulipifera and Acer saccharum in West Virginia.</title>
        <authorList>
            <person name="Petronek H.M."/>
            <person name="Kasson M.T."/>
            <person name="Metheny A.M."/>
            <person name="Stauder C.M."/>
            <person name="Lovett B."/>
            <person name="Lynch S.C."/>
            <person name="Garnas J.R."/>
            <person name="Kasson L.R."/>
            <person name="Stajich J.E."/>
        </authorList>
    </citation>
    <scope>NUCLEOTIDE SEQUENCE [LARGE SCALE GENOMIC DNA]</scope>
    <source>
        <strain evidence="7 8">NRRL 64653</strain>
    </source>
</reference>
<protein>
    <submittedName>
        <fullName evidence="7">Uncharacterized protein</fullName>
    </submittedName>
</protein>
<dbReference type="InterPro" id="IPR005178">
    <property type="entry name" value="Ostalpha/TMEM184C"/>
</dbReference>
<keyword evidence="2 6" id="KW-0812">Transmembrane</keyword>
<dbReference type="SMART" id="SM01417">
    <property type="entry name" value="Solute_trans_a"/>
    <property type="match status" value="1"/>
</dbReference>
<feature type="transmembrane region" description="Helical" evidence="6">
    <location>
        <begin position="33"/>
        <end position="54"/>
    </location>
</feature>
<evidence type="ECO:0000256" key="6">
    <source>
        <dbReference type="SAM" id="Phobius"/>
    </source>
</evidence>
<evidence type="ECO:0000256" key="2">
    <source>
        <dbReference type="ARBA" id="ARBA00022692"/>
    </source>
</evidence>
<comment type="caution">
    <text evidence="7">The sequence shown here is derived from an EMBL/GenBank/DDBJ whole genome shotgun (WGS) entry which is preliminary data.</text>
</comment>
<keyword evidence="4 6" id="KW-0472">Membrane</keyword>
<feature type="region of interest" description="Disordered" evidence="5">
    <location>
        <begin position="397"/>
        <end position="495"/>
    </location>
</feature>
<organism evidence="7 8">
    <name type="scientific">Neonectria punicea</name>
    <dbReference type="NCBI Taxonomy" id="979145"/>
    <lineage>
        <taxon>Eukaryota</taxon>
        <taxon>Fungi</taxon>
        <taxon>Dikarya</taxon>
        <taxon>Ascomycota</taxon>
        <taxon>Pezizomycotina</taxon>
        <taxon>Sordariomycetes</taxon>
        <taxon>Hypocreomycetidae</taxon>
        <taxon>Hypocreales</taxon>
        <taxon>Nectriaceae</taxon>
        <taxon>Neonectria</taxon>
    </lineage>
</organism>
<evidence type="ECO:0000313" key="7">
    <source>
        <dbReference type="EMBL" id="KAK7420064.1"/>
    </source>
</evidence>
<evidence type="ECO:0000256" key="5">
    <source>
        <dbReference type="SAM" id="MobiDB-lite"/>
    </source>
</evidence>
<dbReference type="PANTHER" id="PTHR23423">
    <property type="entry name" value="ORGANIC SOLUTE TRANSPORTER-RELATED"/>
    <property type="match status" value="1"/>
</dbReference>
<name>A0ABR1HGU2_9HYPO</name>
<gene>
    <name evidence="7" type="ORF">QQX98_002926</name>
</gene>
<feature type="transmembrane region" description="Helical" evidence="6">
    <location>
        <begin position="283"/>
        <end position="305"/>
    </location>
</feature>
<evidence type="ECO:0000313" key="8">
    <source>
        <dbReference type="Proteomes" id="UP001498476"/>
    </source>
</evidence>
<proteinExistence type="predicted"/>
<keyword evidence="8" id="KW-1185">Reference proteome</keyword>
<evidence type="ECO:0000256" key="1">
    <source>
        <dbReference type="ARBA" id="ARBA00004141"/>
    </source>
</evidence>
<evidence type="ECO:0000256" key="4">
    <source>
        <dbReference type="ARBA" id="ARBA00023136"/>
    </source>
</evidence>